<dbReference type="InterPro" id="IPR018666">
    <property type="entry name" value="DUF2125"/>
</dbReference>
<evidence type="ECO:0000313" key="3">
    <source>
        <dbReference type="Proteomes" id="UP000661006"/>
    </source>
</evidence>
<dbReference type="RefSeq" id="WP_061933166.1">
    <property type="nucleotide sequence ID" value="NZ_JABCQN010000003.1"/>
</dbReference>
<dbReference type="GeneID" id="81474486"/>
<evidence type="ECO:0000256" key="1">
    <source>
        <dbReference type="SAM" id="SignalP"/>
    </source>
</evidence>
<feature type="chain" id="PRO_5040490044" evidence="1">
    <location>
        <begin position="26"/>
        <end position="290"/>
    </location>
</feature>
<dbReference type="EMBL" id="JABCQN010000003">
    <property type="protein sequence ID" value="MBF0870646.1"/>
    <property type="molecule type" value="Genomic_DNA"/>
</dbReference>
<reference evidence="2" key="2">
    <citation type="submission" date="2020-11" db="EMBL/GenBank/DDBJ databases">
        <title>Description of novel Gluconobacter species.</title>
        <authorList>
            <person name="Cleenwerck I."/>
            <person name="Cnockaert M."/>
            <person name="Borremans W."/>
            <person name="Wieme A.D."/>
            <person name="De Vuyst L."/>
            <person name="Vandamme P."/>
        </authorList>
    </citation>
    <scope>NUCLEOTIDE SEQUENCE</scope>
    <source>
        <strain evidence="2">R71697</strain>
    </source>
</reference>
<comment type="caution">
    <text evidence="2">The sequence shown here is derived from an EMBL/GenBank/DDBJ whole genome shotgun (WGS) entry which is preliminary data.</text>
</comment>
<proteinExistence type="predicted"/>
<evidence type="ECO:0000313" key="2">
    <source>
        <dbReference type="EMBL" id="MBF0870646.1"/>
    </source>
</evidence>
<name>A0A9Q2FKP9_GLUJA</name>
<keyword evidence="1" id="KW-0732">Signal</keyword>
<dbReference type="Proteomes" id="UP000661006">
    <property type="component" value="Unassembled WGS sequence"/>
</dbReference>
<dbReference type="Pfam" id="PF09898">
    <property type="entry name" value="DUF2125"/>
    <property type="match status" value="1"/>
</dbReference>
<protein>
    <submittedName>
        <fullName evidence="2">DUF2125 domain-containing protein</fullName>
    </submittedName>
</protein>
<accession>A0A9Q2FKP9</accession>
<gene>
    <name evidence="2" type="ORF">HKD32_07250</name>
</gene>
<sequence length="290" mass="29912">MMSFRTFLLTAIATALPAFASSAFADTLPNIPASCFTYSLSGHQAASHGFSASGMHATLTGTGIGLDIGPISLKDPKSAVEESKLEQFNATAAYAALSAFRGGLSPACQGQDATITVHNIHEGTPEASWSNVKLSRPGHTMTIQHATINAVETNPDLRMKVNGTGIHDSKQPLIPSALSADLTIHGLSGASQQITINALHAVSGSSTVDGTGTIQIGSSAATSTADTHVSITNIADLIEKIHQTAPTKVVTALTIARLMGRQNGDTTSWDIALQGGVVTVNRIPLPIAVP</sequence>
<reference evidence="2" key="1">
    <citation type="submission" date="2020-04" db="EMBL/GenBank/DDBJ databases">
        <authorList>
            <person name="Sombolestani A."/>
        </authorList>
    </citation>
    <scope>NUCLEOTIDE SEQUENCE</scope>
    <source>
        <strain evidence="2">R71697</strain>
    </source>
</reference>
<dbReference type="AlphaFoldDB" id="A0A9Q2FKP9"/>
<organism evidence="2 3">
    <name type="scientific">Gluconobacter japonicus</name>
    <dbReference type="NCBI Taxonomy" id="376620"/>
    <lineage>
        <taxon>Bacteria</taxon>
        <taxon>Pseudomonadati</taxon>
        <taxon>Pseudomonadota</taxon>
        <taxon>Alphaproteobacteria</taxon>
        <taxon>Acetobacterales</taxon>
        <taxon>Acetobacteraceae</taxon>
        <taxon>Gluconobacter</taxon>
    </lineage>
</organism>
<feature type="signal peptide" evidence="1">
    <location>
        <begin position="1"/>
        <end position="25"/>
    </location>
</feature>